<evidence type="ECO:0000256" key="2">
    <source>
        <dbReference type="SAM" id="SignalP"/>
    </source>
</evidence>
<dbReference type="InterPro" id="IPR007410">
    <property type="entry name" value="LpqE-like"/>
</dbReference>
<name>A0ABR9ZJA9_9CORY</name>
<proteinExistence type="predicted"/>
<feature type="chain" id="PRO_5047288912" evidence="2">
    <location>
        <begin position="25"/>
        <end position="215"/>
    </location>
</feature>
<dbReference type="InterPro" id="IPR058248">
    <property type="entry name" value="Lxx211020-like"/>
</dbReference>
<keyword evidence="2" id="KW-0732">Signal</keyword>
<dbReference type="Proteomes" id="UP000635902">
    <property type="component" value="Unassembled WGS sequence"/>
</dbReference>
<feature type="compositionally biased region" description="Basic and acidic residues" evidence="1">
    <location>
        <begin position="196"/>
        <end position="215"/>
    </location>
</feature>
<dbReference type="Gene3D" id="2.60.40.1890">
    <property type="entry name" value="PCu(A)C copper chaperone"/>
    <property type="match status" value="1"/>
</dbReference>
<dbReference type="InterPro" id="IPR036182">
    <property type="entry name" value="PCuAC_sf"/>
</dbReference>
<gene>
    <name evidence="3" type="ORF">IRY30_05380</name>
</gene>
<dbReference type="PROSITE" id="PS51257">
    <property type="entry name" value="PROKAR_LIPOPROTEIN"/>
    <property type="match status" value="1"/>
</dbReference>
<dbReference type="Pfam" id="PF04314">
    <property type="entry name" value="PCuAC"/>
    <property type="match status" value="1"/>
</dbReference>
<dbReference type="SUPFAM" id="SSF110087">
    <property type="entry name" value="DR1885-like metal-binding protein"/>
    <property type="match status" value="1"/>
</dbReference>
<feature type="region of interest" description="Disordered" evidence="1">
    <location>
        <begin position="174"/>
        <end position="215"/>
    </location>
</feature>
<comment type="caution">
    <text evidence="3">The sequence shown here is derived from an EMBL/GenBank/DDBJ whole genome shotgun (WGS) entry which is preliminary data.</text>
</comment>
<dbReference type="RefSeq" id="WP_194556304.1">
    <property type="nucleotide sequence ID" value="NZ_JADKMY010000001.1"/>
</dbReference>
<sequence length="215" mass="22857">MKRMSRLSTRTALAAVAAGSLALAACSPANQNDSDQSVSDQATSGASSVASEAKETATNNGESALTFEDAYVTAKPADKEMTGVFGTLKNSSEEDIHITEVEGSLSGMYQLHVVDNGEMKESPEGFTIKAGQSLELQPGHEHIMIMDNHDEIAAGDDVTLTLKDEQGKTYELKDVPVRVQQSTHEHYSDGTTGDSGKGEGEYSEHSEHSEHGASH</sequence>
<protein>
    <submittedName>
        <fullName evidence="3">Copper chaperone PCu(A)C</fullName>
    </submittedName>
</protein>
<reference evidence="3 4" key="1">
    <citation type="submission" date="2020-10" db="EMBL/GenBank/DDBJ databases">
        <title>Novel species in genus Corynebacterium.</title>
        <authorList>
            <person name="Zhang G."/>
        </authorList>
    </citation>
    <scope>NUCLEOTIDE SEQUENCE [LARGE SCALE GENOMIC DNA]</scope>
    <source>
        <strain evidence="3 4">DSM 45110</strain>
    </source>
</reference>
<evidence type="ECO:0000313" key="3">
    <source>
        <dbReference type="EMBL" id="MBF4553510.1"/>
    </source>
</evidence>
<evidence type="ECO:0000313" key="4">
    <source>
        <dbReference type="Proteomes" id="UP000635902"/>
    </source>
</evidence>
<feature type="region of interest" description="Disordered" evidence="1">
    <location>
        <begin position="27"/>
        <end position="61"/>
    </location>
</feature>
<organism evidence="3 4">
    <name type="scientific">Corynebacterium suicordis DSM 45110</name>
    <dbReference type="NCBI Taxonomy" id="1121369"/>
    <lineage>
        <taxon>Bacteria</taxon>
        <taxon>Bacillati</taxon>
        <taxon>Actinomycetota</taxon>
        <taxon>Actinomycetes</taxon>
        <taxon>Mycobacteriales</taxon>
        <taxon>Corynebacteriaceae</taxon>
        <taxon>Corynebacterium</taxon>
    </lineage>
</organism>
<dbReference type="PANTHER" id="PTHR36302">
    <property type="entry name" value="BLR7088 PROTEIN"/>
    <property type="match status" value="1"/>
</dbReference>
<feature type="signal peptide" evidence="2">
    <location>
        <begin position="1"/>
        <end position="24"/>
    </location>
</feature>
<keyword evidence="4" id="KW-1185">Reference proteome</keyword>
<accession>A0ABR9ZJA9</accession>
<dbReference type="EMBL" id="JADKMY010000001">
    <property type="protein sequence ID" value="MBF4553510.1"/>
    <property type="molecule type" value="Genomic_DNA"/>
</dbReference>
<feature type="compositionally biased region" description="Polar residues" evidence="1">
    <location>
        <begin position="28"/>
        <end position="61"/>
    </location>
</feature>
<evidence type="ECO:0000256" key="1">
    <source>
        <dbReference type="SAM" id="MobiDB-lite"/>
    </source>
</evidence>
<dbReference type="PANTHER" id="PTHR36302:SF1">
    <property type="entry name" value="COPPER CHAPERONE PCU(A)C"/>
    <property type="match status" value="1"/>
</dbReference>